<dbReference type="Proteomes" id="UP000600307">
    <property type="component" value="Unassembled WGS sequence"/>
</dbReference>
<feature type="domain" description="IcmF-related" evidence="3">
    <location>
        <begin position="395"/>
        <end position="708"/>
    </location>
</feature>
<dbReference type="Pfam" id="PF06744">
    <property type="entry name" value="IcmF_C"/>
    <property type="match status" value="1"/>
</dbReference>
<accession>A0ABS0DXM6</accession>
<comment type="caution">
    <text evidence="5">The sequence shown here is derived from an EMBL/GenBank/DDBJ whole genome shotgun (WGS) entry which is preliminary data.</text>
</comment>
<keyword evidence="1" id="KW-1133">Transmembrane helix</keyword>
<protein>
    <submittedName>
        <fullName evidence="5">Type VI secretion protein VasK</fullName>
    </submittedName>
</protein>
<sequence>MINPFASRPSGASLLAMVFGAILAAVLYFFSERWGLNPLLRSLIWALGMALLFGAMAIYRNSRRNPPAKNPVSKKETHSAGDVETQLSFAQEISVYLRHRYGRFWRSKVRLVVLVGQSRLVGMIAPELISQQWIEADGTVLLWGGNINSASDSNRISALRKLRRRPPQAIVWVCDARHQQVSLTDTAARQLCERAKLLGWQVPLYVWQIENSESPPTSRETQPIGCLLPANSTPQMLEEALRELTPPLTVQGTQQVLQKPADDFMLRLSHQLLNGGIARLRETLTPLLSGPYAAPLRGIMFSQPLLTAEGIDKFRWLPDASWRGILNDLSYVRPKRIGLPWAKGLRCSLTGLLIFWCFAAVLSFTANRALLRESADLTVRASAHNIPLEKRLINLQELQRKISQLQYRAVSGAPWYLRFGMNQNEALLTALWPRYEKIHSALIRDASVARLTQLMNVLLSLPPDDPQRNPMARQAYDQLKAYLMMARPDKMDAQYFTTTMMQQWPRRNGVSDAVWRNYGPSLLSFYAQNLSGHPQWKIMQDETLVDQVRALLLRLIGMRNAEASLYQKMLLQVARNYADMHLEDMVGETPVHQLFSTDNVVPGMFTRKAWEEAVQPAIDNVVNTRRDEIDWVLNDNKHPVREDISPQALKARLTERYFADFSGAWLGFLNSIHWRRADTLSDAIDQLTLMADIRQSPLVSLLNTLDYQGKTVQQNEALTESLVKSAQNLIHSDQKPAIDQRDNGVKGPLDDTFTPLMTLMNGNAGGDGYNSLSVQSFLTRITRVRLRLQQVTNTADPQAMTQALAQTVFQGKSVDVTDTRDYGSLVAASLGQEWSGFGQAMFVQPMEQAWQQVLAPTAESINTQWRNAIVQDWSDDFNGRYPFAPVQSEASLALMSQYLRNDTGRITRFITTNLNGVIKRQGRHWEPDLISAQGLRFDPEFLQALNQLSELADVVFTHGDASLHFELMAKPAKDVMQTELTLDQQNLKYFNQMESWQPFSWPDSQWKPRVTLSWVSVRAGTRLYADYPGSWGFIRLLEKAKVTQIDSSTFRLMWKAPDGLPLNYLMRTEAGEGPLALLALKGFKMPQSIFLSSPATANDAGLQMTGSATGDRQFTSDTSD</sequence>
<evidence type="ECO:0000259" key="3">
    <source>
        <dbReference type="Pfam" id="PF06761"/>
    </source>
</evidence>
<evidence type="ECO:0000259" key="4">
    <source>
        <dbReference type="Pfam" id="PF21070"/>
    </source>
</evidence>
<dbReference type="InterPro" id="IPR053156">
    <property type="entry name" value="T6SS_TssM-like"/>
</dbReference>
<evidence type="ECO:0000256" key="1">
    <source>
        <dbReference type="SAM" id="Phobius"/>
    </source>
</evidence>
<evidence type="ECO:0000259" key="2">
    <source>
        <dbReference type="Pfam" id="PF06744"/>
    </source>
</evidence>
<dbReference type="EMBL" id="JADOBH010000006">
    <property type="protein sequence ID" value="MBF7958153.1"/>
    <property type="molecule type" value="Genomic_DNA"/>
</dbReference>
<feature type="domain" description="Type VI secretion system component TssM1 helical" evidence="4">
    <location>
        <begin position="856"/>
        <end position="961"/>
    </location>
</feature>
<dbReference type="PANTHER" id="PTHR36153">
    <property type="entry name" value="INNER MEMBRANE PROTEIN-RELATED"/>
    <property type="match status" value="1"/>
</dbReference>
<name>A0ABS0DXM6_9GAMM</name>
<dbReference type="RefSeq" id="WP_195818042.1">
    <property type="nucleotide sequence ID" value="NZ_JADOBH010000006.1"/>
</dbReference>
<evidence type="ECO:0000313" key="5">
    <source>
        <dbReference type="EMBL" id="MBF7958153.1"/>
    </source>
</evidence>
<organism evidence="5 6">
    <name type="scientific">Rahnella victoriana</name>
    <dbReference type="NCBI Taxonomy" id="1510570"/>
    <lineage>
        <taxon>Bacteria</taxon>
        <taxon>Pseudomonadati</taxon>
        <taxon>Pseudomonadota</taxon>
        <taxon>Gammaproteobacteria</taxon>
        <taxon>Enterobacterales</taxon>
        <taxon>Yersiniaceae</taxon>
        <taxon>Rahnella</taxon>
    </lineage>
</organism>
<keyword evidence="1" id="KW-0812">Transmembrane</keyword>
<reference evidence="5 6" key="1">
    <citation type="submission" date="2020-11" db="EMBL/GenBank/DDBJ databases">
        <title>Taxonomic investigation of Rahnella spp.</title>
        <authorList>
            <person name="Lee S.D."/>
        </authorList>
    </citation>
    <scope>NUCLEOTIDE SEQUENCE [LARGE SCALE GENOMIC DNA]</scope>
    <source>
        <strain evidence="5 6">SAP-10</strain>
    </source>
</reference>
<dbReference type="InterPro" id="IPR010623">
    <property type="entry name" value="IcmF_C"/>
</dbReference>
<feature type="transmembrane region" description="Helical" evidence="1">
    <location>
        <begin position="42"/>
        <end position="59"/>
    </location>
</feature>
<dbReference type="PANTHER" id="PTHR36153:SF1">
    <property type="entry name" value="TYPE VI SECRETION SYSTEM COMPONENT TSSM1"/>
    <property type="match status" value="1"/>
</dbReference>
<feature type="domain" description="Type VI secretion system IcmF C-terminal" evidence="2">
    <location>
        <begin position="965"/>
        <end position="1069"/>
    </location>
</feature>
<feature type="transmembrane region" description="Helical" evidence="1">
    <location>
        <begin position="12"/>
        <end position="30"/>
    </location>
</feature>
<dbReference type="InterPro" id="IPR048677">
    <property type="entry name" value="TssM1_hel"/>
</dbReference>
<dbReference type="InterPro" id="IPR009612">
    <property type="entry name" value="IcmF-rel"/>
</dbReference>
<gene>
    <name evidence="5" type="ORF">IV431_21595</name>
</gene>
<dbReference type="Pfam" id="PF06761">
    <property type="entry name" value="IcmF-related"/>
    <property type="match status" value="1"/>
</dbReference>
<evidence type="ECO:0000313" key="6">
    <source>
        <dbReference type="Proteomes" id="UP000600307"/>
    </source>
</evidence>
<proteinExistence type="predicted"/>
<dbReference type="Pfam" id="PF21070">
    <property type="entry name" value="IcmF_helical"/>
    <property type="match status" value="1"/>
</dbReference>
<keyword evidence="1" id="KW-0472">Membrane</keyword>
<keyword evidence="6" id="KW-1185">Reference proteome</keyword>